<dbReference type="Proteomes" id="UP000026915">
    <property type="component" value="Chromosome 2"/>
</dbReference>
<evidence type="ECO:0000313" key="3">
    <source>
        <dbReference type="Proteomes" id="UP000026915"/>
    </source>
</evidence>
<organism evidence="2 3">
    <name type="scientific">Theobroma cacao</name>
    <name type="common">Cacao</name>
    <name type="synonym">Cocoa</name>
    <dbReference type="NCBI Taxonomy" id="3641"/>
    <lineage>
        <taxon>Eukaryota</taxon>
        <taxon>Viridiplantae</taxon>
        <taxon>Streptophyta</taxon>
        <taxon>Embryophyta</taxon>
        <taxon>Tracheophyta</taxon>
        <taxon>Spermatophyta</taxon>
        <taxon>Magnoliopsida</taxon>
        <taxon>eudicotyledons</taxon>
        <taxon>Gunneridae</taxon>
        <taxon>Pentapetalae</taxon>
        <taxon>rosids</taxon>
        <taxon>malvids</taxon>
        <taxon>Malvales</taxon>
        <taxon>Malvaceae</taxon>
        <taxon>Byttnerioideae</taxon>
        <taxon>Theobroma</taxon>
    </lineage>
</organism>
<feature type="signal peptide" evidence="1">
    <location>
        <begin position="1"/>
        <end position="16"/>
    </location>
</feature>
<evidence type="ECO:0000313" key="2">
    <source>
        <dbReference type="EMBL" id="EOY01462.1"/>
    </source>
</evidence>
<proteinExistence type="predicted"/>
<accession>A0A061EAN0</accession>
<dbReference type="EMBL" id="CM001880">
    <property type="protein sequence ID" value="EOY01462.1"/>
    <property type="molecule type" value="Genomic_DNA"/>
</dbReference>
<name>A0A061EAN0_THECC</name>
<gene>
    <name evidence="2" type="ORF">TCM_011337</name>
</gene>
<keyword evidence="1" id="KW-0732">Signal</keyword>
<keyword evidence="3" id="KW-1185">Reference proteome</keyword>
<reference evidence="2 3" key="1">
    <citation type="journal article" date="2013" name="Genome Biol.">
        <title>The genome sequence of the most widely cultivated cacao type and its use to identify candidate genes regulating pod color.</title>
        <authorList>
            <person name="Motamayor J.C."/>
            <person name="Mockaitis K."/>
            <person name="Schmutz J."/>
            <person name="Haiminen N."/>
            <person name="Iii D.L."/>
            <person name="Cornejo O."/>
            <person name="Findley S.D."/>
            <person name="Zheng P."/>
            <person name="Utro F."/>
            <person name="Royaert S."/>
            <person name="Saski C."/>
            <person name="Jenkins J."/>
            <person name="Podicheti R."/>
            <person name="Zhao M."/>
            <person name="Scheffler B.E."/>
            <person name="Stack J.C."/>
            <person name="Feltus F.A."/>
            <person name="Mustiga G.M."/>
            <person name="Amores F."/>
            <person name="Phillips W."/>
            <person name="Marelli J.P."/>
            <person name="May G.D."/>
            <person name="Shapiro H."/>
            <person name="Ma J."/>
            <person name="Bustamante C.D."/>
            <person name="Schnell R.J."/>
            <person name="Main D."/>
            <person name="Gilbert D."/>
            <person name="Parida L."/>
            <person name="Kuhn D.N."/>
        </authorList>
    </citation>
    <scope>NUCLEOTIDE SEQUENCE [LARGE SCALE GENOMIC DNA]</scope>
    <source>
        <strain evidence="3">cv. Matina 1-6</strain>
    </source>
</reference>
<dbReference type="HOGENOM" id="CLU_2836364_0_0_1"/>
<dbReference type="Gramene" id="EOY01462">
    <property type="protein sequence ID" value="EOY01462"/>
    <property type="gene ID" value="TCM_011337"/>
</dbReference>
<evidence type="ECO:0000256" key="1">
    <source>
        <dbReference type="SAM" id="SignalP"/>
    </source>
</evidence>
<feature type="chain" id="PRO_5001601516" description="Secreted protein" evidence="1">
    <location>
        <begin position="17"/>
        <end position="66"/>
    </location>
</feature>
<evidence type="ECO:0008006" key="4">
    <source>
        <dbReference type="Google" id="ProtNLM"/>
    </source>
</evidence>
<sequence length="66" mass="7981">MGFLFLFIYLFWISNGFIPLSKENFTSLRRRASNYMYYQTIFLVSQYLQGNQEHPQFPTQKQKTTT</sequence>
<dbReference type="AlphaFoldDB" id="A0A061EAN0"/>
<protein>
    <recommendedName>
        <fullName evidence="4">Secreted protein</fullName>
    </recommendedName>
</protein>
<dbReference type="InParanoid" id="A0A061EAN0"/>